<comment type="subcellular location">
    <subcellularLocation>
        <location evidence="1">Chromosome</location>
        <location evidence="1">Centromere</location>
    </subcellularLocation>
</comment>
<evidence type="ECO:0000256" key="9">
    <source>
        <dbReference type="SAM" id="Coils"/>
    </source>
</evidence>
<feature type="coiled-coil region" evidence="9">
    <location>
        <begin position="312"/>
        <end position="360"/>
    </location>
</feature>
<dbReference type="GO" id="GO:0031262">
    <property type="term" value="C:Ndc80 complex"/>
    <property type="evidence" value="ECO:0007669"/>
    <property type="project" value="InterPro"/>
</dbReference>
<evidence type="ECO:0000256" key="8">
    <source>
        <dbReference type="ARBA" id="ARBA00023328"/>
    </source>
</evidence>
<feature type="coiled-coil region" evidence="9">
    <location>
        <begin position="141"/>
        <end position="210"/>
    </location>
</feature>
<dbReference type="GO" id="GO:0051301">
    <property type="term" value="P:cell division"/>
    <property type="evidence" value="ECO:0007669"/>
    <property type="project" value="UniProtKB-KW"/>
</dbReference>
<evidence type="ECO:0000256" key="4">
    <source>
        <dbReference type="ARBA" id="ARBA00022618"/>
    </source>
</evidence>
<evidence type="ECO:0000256" key="3">
    <source>
        <dbReference type="ARBA" id="ARBA00022454"/>
    </source>
</evidence>
<comment type="caution">
    <text evidence="11">The sequence shown here is derived from an EMBL/GenBank/DDBJ whole genome shotgun (WGS) entry which is preliminary data.</text>
</comment>
<feature type="domain" description="Kinetochore protein Nuf2 N-terminal" evidence="10">
    <location>
        <begin position="4"/>
        <end position="139"/>
    </location>
</feature>
<dbReference type="AlphaFoldDB" id="A0A2P6PD59"/>
<keyword evidence="7" id="KW-0131">Cell cycle</keyword>
<evidence type="ECO:0000313" key="11">
    <source>
        <dbReference type="EMBL" id="PRQ19867.1"/>
    </source>
</evidence>
<reference evidence="11 12" key="1">
    <citation type="journal article" date="2018" name="Nat. Genet.">
        <title>The Rosa genome provides new insights in the design of modern roses.</title>
        <authorList>
            <person name="Bendahmane M."/>
        </authorList>
    </citation>
    <scope>NUCLEOTIDE SEQUENCE [LARGE SCALE GENOMIC DNA]</scope>
    <source>
        <strain evidence="12">cv. Old Blush</strain>
    </source>
</reference>
<dbReference type="OrthoDB" id="8194677at2759"/>
<dbReference type="InterPro" id="IPR038275">
    <property type="entry name" value="Nuf2_N_sf"/>
</dbReference>
<name>A0A2P6PD59_ROSCH</name>
<accession>A0A2P6PD59</accession>
<dbReference type="Gene3D" id="1.10.418.60">
    <property type="entry name" value="Ncd80 complex, Nuf2 subunit"/>
    <property type="match status" value="1"/>
</dbReference>
<dbReference type="InterPro" id="IPR005549">
    <property type="entry name" value="Kinetochore_Nuf2_N"/>
</dbReference>
<keyword evidence="4" id="KW-0132">Cell division</keyword>
<sequence length="437" mass="50351">MSKFVYPRLSRSDIVSIVMDAQIMDISEHHLLNPNPDFVADLYTRILIALDFFNQDFGQVDFDALQQFENPDFHETSLHSINLCNRIKQVLALVDCPYNFTLKDLLRPDPNRTEYFLSAIINYHLYRETKVNLLTELMNPLTEIEEQHQLLQGQISQLNAEIAGFNEAREKELPLLQEVDARVRELRQTIEGLNNDQVKVRTSLKKLKEKSGEMDKQISDADFDLLKCDSERQELRSRIVQSPDKLQRAVEEKKSIREKAKNDEMSAMQSFKEKTAVEEVYTKVLKKLSKHLAQMQAIQEQVNSAKFAGKDYKALKDKISDDEILIKSLQNEVVKRQAKVKDLNDLKRKLEKERDLKFEEATKEFSNVKLEVESRRGVLEARQKDVEAAVAEVDSITAKVASVRKSAAADQQALAHKCEEIIKEFHQYASSIGILLQ</sequence>
<keyword evidence="6 9" id="KW-0175">Coiled coil</keyword>
<dbReference type="Proteomes" id="UP000238479">
    <property type="component" value="Chromosome 7"/>
</dbReference>
<organism evidence="11 12">
    <name type="scientific">Rosa chinensis</name>
    <name type="common">China rose</name>
    <dbReference type="NCBI Taxonomy" id="74649"/>
    <lineage>
        <taxon>Eukaryota</taxon>
        <taxon>Viridiplantae</taxon>
        <taxon>Streptophyta</taxon>
        <taxon>Embryophyta</taxon>
        <taxon>Tracheophyta</taxon>
        <taxon>Spermatophyta</taxon>
        <taxon>Magnoliopsida</taxon>
        <taxon>eudicotyledons</taxon>
        <taxon>Gunneridae</taxon>
        <taxon>Pentapetalae</taxon>
        <taxon>rosids</taxon>
        <taxon>fabids</taxon>
        <taxon>Rosales</taxon>
        <taxon>Rosaceae</taxon>
        <taxon>Rosoideae</taxon>
        <taxon>Rosoideae incertae sedis</taxon>
        <taxon>Rosa</taxon>
    </lineage>
</organism>
<comment type="similarity">
    <text evidence="2">Belongs to the NUF2 family.</text>
</comment>
<keyword evidence="3" id="KW-0158">Chromosome</keyword>
<gene>
    <name evidence="11" type="ORF">RchiOBHm_Chr7g0222021</name>
</gene>
<proteinExistence type="inferred from homology"/>
<evidence type="ECO:0000256" key="7">
    <source>
        <dbReference type="ARBA" id="ARBA00023306"/>
    </source>
</evidence>
<evidence type="ECO:0000256" key="5">
    <source>
        <dbReference type="ARBA" id="ARBA00022776"/>
    </source>
</evidence>
<dbReference type="Gramene" id="PRQ19867">
    <property type="protein sequence ID" value="PRQ19867"/>
    <property type="gene ID" value="RchiOBHm_Chr7g0222021"/>
</dbReference>
<evidence type="ECO:0000256" key="6">
    <source>
        <dbReference type="ARBA" id="ARBA00023054"/>
    </source>
</evidence>
<evidence type="ECO:0000256" key="2">
    <source>
        <dbReference type="ARBA" id="ARBA00005498"/>
    </source>
</evidence>
<keyword evidence="12" id="KW-1185">Reference proteome</keyword>
<evidence type="ECO:0000313" key="12">
    <source>
        <dbReference type="Proteomes" id="UP000238479"/>
    </source>
</evidence>
<dbReference type="PANTHER" id="PTHR48441">
    <property type="match status" value="1"/>
</dbReference>
<dbReference type="Pfam" id="PF03800">
    <property type="entry name" value="Nuf2"/>
    <property type="match status" value="1"/>
</dbReference>
<evidence type="ECO:0000256" key="1">
    <source>
        <dbReference type="ARBA" id="ARBA00004584"/>
    </source>
</evidence>
<dbReference type="OMA" id="YLKMEAH"/>
<evidence type="ECO:0000259" key="10">
    <source>
        <dbReference type="Pfam" id="PF03800"/>
    </source>
</evidence>
<protein>
    <submittedName>
        <fullName evidence="11">Putative kinetochore protein Nuf2</fullName>
    </submittedName>
</protein>
<dbReference type="STRING" id="74649.A0A2P6PD59"/>
<dbReference type="PANTHER" id="PTHR48441:SF1">
    <property type="entry name" value="NT-3"/>
    <property type="match status" value="1"/>
</dbReference>
<keyword evidence="5" id="KW-0498">Mitosis</keyword>
<dbReference type="EMBL" id="PDCK01000045">
    <property type="protein sequence ID" value="PRQ19867.1"/>
    <property type="molecule type" value="Genomic_DNA"/>
</dbReference>
<keyword evidence="8" id="KW-0137">Centromere</keyword>